<dbReference type="PANTHER" id="PTHR33830">
    <property type="entry name" value="DEFENSIN-LIKE PROTEIN 184-RELATED"/>
    <property type="match status" value="1"/>
</dbReference>
<reference evidence="10 11" key="1">
    <citation type="journal article" date="2013" name="Front. Plant Sci.">
        <title>The Reference Genome of the Halophytic Plant Eutrema salsugineum.</title>
        <authorList>
            <person name="Yang R."/>
            <person name="Jarvis D.E."/>
            <person name="Chen H."/>
            <person name="Beilstein M.A."/>
            <person name="Grimwood J."/>
            <person name="Jenkins J."/>
            <person name="Shu S."/>
            <person name="Prochnik S."/>
            <person name="Xin M."/>
            <person name="Ma C."/>
            <person name="Schmutz J."/>
            <person name="Wing R.A."/>
            <person name="Mitchell-Olds T."/>
            <person name="Schumaker K.S."/>
            <person name="Wang X."/>
        </authorList>
    </citation>
    <scope>NUCLEOTIDE SEQUENCE [LARGE SCALE GENOMIC DNA]</scope>
</reference>
<evidence type="ECO:0000256" key="1">
    <source>
        <dbReference type="ARBA" id="ARBA00004613"/>
    </source>
</evidence>
<keyword evidence="8" id="KW-1015">Disulfide bond</keyword>
<dbReference type="Pfam" id="PF07333">
    <property type="entry name" value="SLR1-BP"/>
    <property type="match status" value="1"/>
</dbReference>
<sequence length="74" mass="8276">MTKAIVLAFFMIVLVLGMVTKETRGQEMCRDILMRGNCEASACTNLCMQKWKGTGACFQNEQVESCLCTFPCKI</sequence>
<comment type="similarity">
    <text evidence="2">Belongs to the DEFL family.</text>
</comment>
<keyword evidence="6 9" id="KW-0732">Signal</keyword>
<evidence type="ECO:0000256" key="8">
    <source>
        <dbReference type="ARBA" id="ARBA00023157"/>
    </source>
</evidence>
<evidence type="ECO:0000256" key="4">
    <source>
        <dbReference type="ARBA" id="ARBA00022529"/>
    </source>
</evidence>
<evidence type="ECO:0000256" key="6">
    <source>
        <dbReference type="ARBA" id="ARBA00022729"/>
    </source>
</evidence>
<keyword evidence="7" id="KW-0611">Plant defense</keyword>
<accession>V4ND79</accession>
<dbReference type="AlphaFoldDB" id="V4ND79"/>
<protein>
    <recommendedName>
        <fullName evidence="12">Knottin scorpion toxin-like domain-containing protein</fullName>
    </recommendedName>
</protein>
<evidence type="ECO:0000256" key="3">
    <source>
        <dbReference type="ARBA" id="ARBA00022525"/>
    </source>
</evidence>
<gene>
    <name evidence="10" type="ORF">EUTSA_v10006351mg</name>
</gene>
<dbReference type="OMA" id="CATLCKQ"/>
<dbReference type="GO" id="GO:0050832">
    <property type="term" value="P:defense response to fungus"/>
    <property type="evidence" value="ECO:0007669"/>
    <property type="project" value="UniProtKB-KW"/>
</dbReference>
<comment type="subcellular location">
    <subcellularLocation>
        <location evidence="1">Secreted</location>
    </subcellularLocation>
</comment>
<keyword evidence="11" id="KW-1185">Reference proteome</keyword>
<keyword evidence="4" id="KW-0929">Antimicrobial</keyword>
<dbReference type="EMBL" id="KI517455">
    <property type="protein sequence ID" value="ESQ43966.1"/>
    <property type="molecule type" value="Genomic_DNA"/>
</dbReference>
<proteinExistence type="inferred from homology"/>
<dbReference type="GO" id="GO:0005576">
    <property type="term" value="C:extracellular region"/>
    <property type="evidence" value="ECO:0007669"/>
    <property type="project" value="UniProtKB-SubCell"/>
</dbReference>
<dbReference type="KEGG" id="eus:EUTSA_v10006351mg"/>
<dbReference type="PANTHER" id="PTHR33830:SF10">
    <property type="entry name" value="DEFENSIN-LIKE PROTEIN 122-RELATED"/>
    <property type="match status" value="1"/>
</dbReference>
<keyword evidence="5" id="KW-0295">Fungicide</keyword>
<dbReference type="InterPro" id="IPR010851">
    <property type="entry name" value="DEFL"/>
</dbReference>
<name>V4ND79_EUTSA</name>
<dbReference type="Proteomes" id="UP000030689">
    <property type="component" value="Unassembled WGS sequence"/>
</dbReference>
<keyword evidence="3" id="KW-0964">Secreted</keyword>
<feature type="chain" id="PRO_5004723443" description="Knottin scorpion toxin-like domain-containing protein" evidence="9">
    <location>
        <begin position="26"/>
        <end position="74"/>
    </location>
</feature>
<evidence type="ECO:0000313" key="11">
    <source>
        <dbReference type="Proteomes" id="UP000030689"/>
    </source>
</evidence>
<dbReference type="OrthoDB" id="1093761at2759"/>
<evidence type="ECO:0008006" key="12">
    <source>
        <dbReference type="Google" id="ProtNLM"/>
    </source>
</evidence>
<evidence type="ECO:0000256" key="5">
    <source>
        <dbReference type="ARBA" id="ARBA00022577"/>
    </source>
</evidence>
<dbReference type="Gramene" id="ESQ43966">
    <property type="protein sequence ID" value="ESQ43966"/>
    <property type="gene ID" value="EUTSA_v10006351mg"/>
</dbReference>
<feature type="signal peptide" evidence="9">
    <location>
        <begin position="1"/>
        <end position="25"/>
    </location>
</feature>
<organism evidence="10 11">
    <name type="scientific">Eutrema salsugineum</name>
    <name type="common">Saltwater cress</name>
    <name type="synonym">Sisymbrium salsugineum</name>
    <dbReference type="NCBI Taxonomy" id="72664"/>
    <lineage>
        <taxon>Eukaryota</taxon>
        <taxon>Viridiplantae</taxon>
        <taxon>Streptophyta</taxon>
        <taxon>Embryophyta</taxon>
        <taxon>Tracheophyta</taxon>
        <taxon>Spermatophyta</taxon>
        <taxon>Magnoliopsida</taxon>
        <taxon>eudicotyledons</taxon>
        <taxon>Gunneridae</taxon>
        <taxon>Pentapetalae</taxon>
        <taxon>rosids</taxon>
        <taxon>malvids</taxon>
        <taxon>Brassicales</taxon>
        <taxon>Brassicaceae</taxon>
        <taxon>Eutremeae</taxon>
        <taxon>Eutrema</taxon>
    </lineage>
</organism>
<evidence type="ECO:0000256" key="7">
    <source>
        <dbReference type="ARBA" id="ARBA00022821"/>
    </source>
</evidence>
<dbReference type="GO" id="GO:0031640">
    <property type="term" value="P:killing of cells of another organism"/>
    <property type="evidence" value="ECO:0007669"/>
    <property type="project" value="UniProtKB-KW"/>
</dbReference>
<evidence type="ECO:0000256" key="9">
    <source>
        <dbReference type="SAM" id="SignalP"/>
    </source>
</evidence>
<evidence type="ECO:0000256" key="2">
    <source>
        <dbReference type="ARBA" id="ARBA00006722"/>
    </source>
</evidence>
<evidence type="ECO:0000313" key="10">
    <source>
        <dbReference type="EMBL" id="ESQ43966.1"/>
    </source>
</evidence>